<keyword evidence="6" id="KW-0032">Aminotransferase</keyword>
<dbReference type="GO" id="GO:0046394">
    <property type="term" value="P:carboxylic acid biosynthetic process"/>
    <property type="evidence" value="ECO:0007669"/>
    <property type="project" value="UniProtKB-ARBA"/>
</dbReference>
<keyword evidence="3 5" id="KW-0663">Pyridoxal phosphate</keyword>
<dbReference type="GeneID" id="82205750"/>
<dbReference type="Gene3D" id="3.30.470.10">
    <property type="match status" value="1"/>
</dbReference>
<evidence type="ECO:0000256" key="1">
    <source>
        <dbReference type="ARBA" id="ARBA00001933"/>
    </source>
</evidence>
<dbReference type="CDD" id="cd00449">
    <property type="entry name" value="PLPDE_IV"/>
    <property type="match status" value="1"/>
</dbReference>
<evidence type="ECO:0000256" key="4">
    <source>
        <dbReference type="RuleBase" id="RU004106"/>
    </source>
</evidence>
<dbReference type="InterPro" id="IPR001544">
    <property type="entry name" value="Aminotrans_IV"/>
</dbReference>
<dbReference type="InterPro" id="IPR018300">
    <property type="entry name" value="Aminotrans_IV_CS"/>
</dbReference>
<dbReference type="GO" id="GO:0005829">
    <property type="term" value="C:cytosol"/>
    <property type="evidence" value="ECO:0007669"/>
    <property type="project" value="TreeGrafter"/>
</dbReference>
<dbReference type="Pfam" id="PF01063">
    <property type="entry name" value="Aminotran_4"/>
    <property type="match status" value="1"/>
</dbReference>
<dbReference type="RefSeq" id="WP_180701857.1">
    <property type="nucleotide sequence ID" value="NZ_CAJUCR010000024.1"/>
</dbReference>
<dbReference type="PANTHER" id="PTHR42743">
    <property type="entry name" value="AMINO-ACID AMINOTRANSFERASE"/>
    <property type="match status" value="1"/>
</dbReference>
<evidence type="ECO:0000256" key="3">
    <source>
        <dbReference type="ARBA" id="ARBA00022898"/>
    </source>
</evidence>
<organism evidence="6 7">
    <name type="scientific">Romboutsia ilealis</name>
    <dbReference type="NCBI Taxonomy" id="1115758"/>
    <lineage>
        <taxon>Bacteria</taxon>
        <taxon>Bacillati</taxon>
        <taxon>Bacillota</taxon>
        <taxon>Clostridia</taxon>
        <taxon>Peptostreptococcales</taxon>
        <taxon>Peptostreptococcaceae</taxon>
        <taxon>Romboutsia</taxon>
    </lineage>
</organism>
<dbReference type="FunFam" id="3.20.10.10:FF:000002">
    <property type="entry name" value="D-alanine aminotransferase"/>
    <property type="match status" value="1"/>
</dbReference>
<dbReference type="PROSITE" id="PS00770">
    <property type="entry name" value="AA_TRANSFER_CLASS_4"/>
    <property type="match status" value="1"/>
</dbReference>
<accession>A0A1V1I275</accession>
<evidence type="ECO:0000313" key="6">
    <source>
        <dbReference type="EMBL" id="CED94325.1"/>
    </source>
</evidence>
<dbReference type="InterPro" id="IPR036038">
    <property type="entry name" value="Aminotransferase-like"/>
</dbReference>
<comment type="similarity">
    <text evidence="2 4">Belongs to the class-IV pyridoxal-phosphate-dependent aminotransferase family.</text>
</comment>
<evidence type="ECO:0000313" key="7">
    <source>
        <dbReference type="Proteomes" id="UP000245622"/>
    </source>
</evidence>
<name>A0A1V1I275_9FIRM</name>
<keyword evidence="7" id="KW-1185">Reference proteome</keyword>
<keyword evidence="6" id="KW-0808">Transferase</keyword>
<evidence type="ECO:0000256" key="5">
    <source>
        <dbReference type="RuleBase" id="RU004516"/>
    </source>
</evidence>
<gene>
    <name evidence="6" type="ORF">CRIB_1718</name>
</gene>
<dbReference type="Gene3D" id="3.20.10.10">
    <property type="entry name" value="D-amino Acid Aminotransferase, subunit A, domain 2"/>
    <property type="match status" value="1"/>
</dbReference>
<dbReference type="InterPro" id="IPR050571">
    <property type="entry name" value="Class-IV_PLP-Dep_Aminotrnsfr"/>
</dbReference>
<evidence type="ECO:0000256" key="2">
    <source>
        <dbReference type="ARBA" id="ARBA00009320"/>
    </source>
</evidence>
<dbReference type="KEGG" id="ril:CRIB_1718"/>
<dbReference type="InterPro" id="IPR043131">
    <property type="entry name" value="BCAT-like_N"/>
</dbReference>
<dbReference type="SUPFAM" id="SSF56752">
    <property type="entry name" value="D-aminoacid aminotransferase-like PLP-dependent enzymes"/>
    <property type="match status" value="1"/>
</dbReference>
<comment type="cofactor">
    <cofactor evidence="1 5">
        <name>pyridoxal 5'-phosphate</name>
        <dbReference type="ChEBI" id="CHEBI:597326"/>
    </cofactor>
</comment>
<sequence>MKNNISFNSNLSKFGIGLFETIKIENEPIDFDLHMNRLYNSVKDLNIKIDVDKNILKEEVLMYIKNNNIKNKALRITLFDEGYNISIRDIIYNDKMYNEGFKLTISPIKRGDSIIYRHKTTNYFENIYTKEYAINNGFDDAIFLSTEDKILECSMCNIFFIKGNKIYTPKDELPILNGIMKKRIEDICIELNIEVVKKEIYINEINNFEFSFVTNSLMGAMKVKLIENTEYNNDNILFKKILSKLT</sequence>
<dbReference type="Proteomes" id="UP000245622">
    <property type="component" value="Chromosome 1"/>
</dbReference>
<proteinExistence type="inferred from homology"/>
<dbReference type="GO" id="GO:0008483">
    <property type="term" value="F:transaminase activity"/>
    <property type="evidence" value="ECO:0007669"/>
    <property type="project" value="UniProtKB-KW"/>
</dbReference>
<dbReference type="PANTHER" id="PTHR42743:SF11">
    <property type="entry name" value="AMINODEOXYCHORISMATE LYASE"/>
    <property type="match status" value="1"/>
</dbReference>
<dbReference type="AlphaFoldDB" id="A0A1V1I275"/>
<protein>
    <submittedName>
        <fullName evidence="6">Aminotransferase, class IV</fullName>
    </submittedName>
</protein>
<dbReference type="InterPro" id="IPR043132">
    <property type="entry name" value="BCAT-like_C"/>
</dbReference>
<dbReference type="EMBL" id="LN555523">
    <property type="protein sequence ID" value="CED94325.1"/>
    <property type="molecule type" value="Genomic_DNA"/>
</dbReference>
<reference evidence="6 7" key="1">
    <citation type="submission" date="2014-04" db="EMBL/GenBank/DDBJ databases">
        <authorList>
            <person name="Hornung B.V."/>
        </authorList>
    </citation>
    <scope>NUCLEOTIDE SEQUENCE [LARGE SCALE GENOMIC DNA]</scope>
    <source>
        <strain evidence="6 7">CRIB</strain>
    </source>
</reference>
<dbReference type="GO" id="GO:0008652">
    <property type="term" value="P:amino acid biosynthetic process"/>
    <property type="evidence" value="ECO:0007669"/>
    <property type="project" value="UniProtKB-ARBA"/>
</dbReference>